<dbReference type="CDD" id="cd00063">
    <property type="entry name" value="FN3"/>
    <property type="match status" value="3"/>
</dbReference>
<dbReference type="EMBL" id="CP017834">
    <property type="protein sequence ID" value="APJ03780.1"/>
    <property type="molecule type" value="Genomic_DNA"/>
</dbReference>
<name>A0A1L4D0S4_9BACT</name>
<protein>
    <recommendedName>
        <fullName evidence="2">Fibronectin type-III domain-containing protein</fullName>
    </recommendedName>
</protein>
<dbReference type="Proteomes" id="UP000184731">
    <property type="component" value="Chromosome"/>
</dbReference>
<dbReference type="STRING" id="1915309.AXG55_07620"/>
<keyword evidence="1" id="KW-0175">Coiled coil</keyword>
<feature type="domain" description="Fibronectin type-III" evidence="2">
    <location>
        <begin position="622"/>
        <end position="711"/>
    </location>
</feature>
<proteinExistence type="predicted"/>
<organism evidence="3 4">
    <name type="scientific">Silvanigrella aquatica</name>
    <dbReference type="NCBI Taxonomy" id="1915309"/>
    <lineage>
        <taxon>Bacteria</taxon>
        <taxon>Pseudomonadati</taxon>
        <taxon>Bdellovibrionota</taxon>
        <taxon>Oligoflexia</taxon>
        <taxon>Silvanigrellales</taxon>
        <taxon>Silvanigrellaceae</taxon>
        <taxon>Silvanigrella</taxon>
    </lineage>
</organism>
<accession>A0A1L4D0S4</accession>
<feature type="domain" description="Fibronectin type-III" evidence="2">
    <location>
        <begin position="528"/>
        <end position="621"/>
    </location>
</feature>
<dbReference type="Gene3D" id="2.60.40.10">
    <property type="entry name" value="Immunoglobulins"/>
    <property type="match status" value="5"/>
</dbReference>
<dbReference type="AlphaFoldDB" id="A0A1L4D0S4"/>
<feature type="coiled-coil region" evidence="1">
    <location>
        <begin position="228"/>
        <end position="255"/>
    </location>
</feature>
<evidence type="ECO:0000256" key="1">
    <source>
        <dbReference type="SAM" id="Coils"/>
    </source>
</evidence>
<dbReference type="InterPro" id="IPR013783">
    <property type="entry name" value="Ig-like_fold"/>
</dbReference>
<dbReference type="RefSeq" id="WP_148697522.1">
    <property type="nucleotide sequence ID" value="NZ_CP017834.1"/>
</dbReference>
<dbReference type="KEGG" id="saqi:AXG55_07620"/>
<dbReference type="OrthoDB" id="3648721at2"/>
<keyword evidence="4" id="KW-1185">Reference proteome</keyword>
<gene>
    <name evidence="3" type="ORF">AXG55_07620</name>
</gene>
<sequence>MLKQNYKNLFNDIAKMFLIAFMTIIHNFCFSNDGEYIKYKVEKYDILENILYYHELVPIYGKNGSLEKFLKLNPTKHLGKGNLIYPGEIITLPKSLKKSNNYERKNYEFSSSFINYQNKELNEDLVYIIYKVQKNDMISMLLQAFKSSPIYGKYGKLSKTLDLNPKKRKTHGDLIYPNEFIILPIKINVLLSLSDSQKNNIKIIKRGTNINEINNIDNQITFDELQKKSELDLTKKKEEIEIERFSREKEENDKKLKLSMIQKFSAHLEKGNVVLKWDGYESKNKFSYEIKRSLESKNKYFSIAKNLTKNSYIDQNVMPNTKYYYTLVIHEFPNKVTRSEEISITSGFNTIKLSAKLVKNYALLEWSTFKDPKNKGGLKFTVMRSDSCGKDYTKIAENISITKFKDQEIQKGSVYCYQIIAFNSSGESELSNEAFINTPLLNTNLKIKFEDNILTLFWDKSKGNIPIKYEIFRSLANKENFESLDKNINENEYIDFSAQKGFKYFYKLRTHYESSGFTDSNIVSIIMNPEKPHSIFAKLTFNNEVIIEWKKSINESDTTYEIMTSFENDKNFKKAGETYRKNSFVDTNAKPGMKIYYYVTAINNAGKKSDSEVVSIITAPNAPKNLRGVLDKNQIILNWDDVPSNTDIKYEVRRSQISCGEYETIESEITTSEYADLNINPEEKYYYVVIAKTKGGKSHNSNEISIQSHLGEHLPSSLRTTLGVRYLTLKETNLQRNSTYALNSVASPSILVDHIHNWQDNFITFIGGGVLYLDMMQSPIYIMPNRQFYLFEGHFGAEYQTPMNIYLRAEMSLDQEIVYQSVGYNTMQDQSVYISDLKFLVGYTFFTEKNLKAQAEGAFILSSPLSYQINNFGLGYEGAIKVSQQNSAFDIGGRLYYSNRNIIAPNVKSNIIEYGIMGQISIELGNQ</sequence>
<dbReference type="PANTHER" id="PTHR47135:SF1">
    <property type="entry name" value="FIBRONECTIN TYPE III DOMAIN-CONTAINING PROTEIN 7"/>
    <property type="match status" value="1"/>
</dbReference>
<dbReference type="SUPFAM" id="SSF49265">
    <property type="entry name" value="Fibronectin type III"/>
    <property type="match status" value="2"/>
</dbReference>
<evidence type="ECO:0000313" key="3">
    <source>
        <dbReference type="EMBL" id="APJ03780.1"/>
    </source>
</evidence>
<dbReference type="InterPro" id="IPR036116">
    <property type="entry name" value="FN3_sf"/>
</dbReference>
<evidence type="ECO:0000313" key="4">
    <source>
        <dbReference type="Proteomes" id="UP000184731"/>
    </source>
</evidence>
<dbReference type="SMART" id="SM00060">
    <property type="entry name" value="FN3"/>
    <property type="match status" value="3"/>
</dbReference>
<evidence type="ECO:0000259" key="2">
    <source>
        <dbReference type="PROSITE" id="PS50853"/>
    </source>
</evidence>
<dbReference type="InterPro" id="IPR003961">
    <property type="entry name" value="FN3_dom"/>
</dbReference>
<dbReference type="PANTHER" id="PTHR47135">
    <property type="entry name" value="FIBRONECTIN TYPE III DOMAIN-CONTAINING PROTEIN 7"/>
    <property type="match status" value="1"/>
</dbReference>
<dbReference type="PROSITE" id="PS50853">
    <property type="entry name" value="FN3"/>
    <property type="match status" value="2"/>
</dbReference>
<reference evidence="3 4" key="1">
    <citation type="submission" date="2016-10" db="EMBL/GenBank/DDBJ databases">
        <title>Silvanigrella aquatica sp. nov., isolated from a freshwater lake located in the Black Forest, Germany, description of Silvanigrellaceae fam. nov., Silvanigrellales ord. nov., reclassification of the order Bdellovibrionales in the class Oligoflexia, reclassification of the families Bacteriovoracaceae and Halobacteriovoraceae in the new order Bacteriovoracales ord. nov., and reclassification of the family Pseudobacteriovoracaceae in the order Oligoflexiales.</title>
        <authorList>
            <person name="Hahn M.W."/>
            <person name="Schmidt J."/>
            <person name="Koll U."/>
            <person name="Rohde M."/>
            <person name="Verbag S."/>
            <person name="Pitt A."/>
            <person name="Nakai R."/>
            <person name="Naganuma T."/>
            <person name="Lang E."/>
        </authorList>
    </citation>
    <scope>NUCLEOTIDE SEQUENCE [LARGE SCALE GENOMIC DNA]</scope>
    <source>
        <strain evidence="3 4">MWH-Nonnen-W8red</strain>
    </source>
</reference>